<keyword evidence="5" id="KW-0274">FAD</keyword>
<keyword evidence="9" id="KW-0472">Membrane</keyword>
<dbReference type="Pfam" id="PF00355">
    <property type="entry name" value="Rieske"/>
    <property type="match status" value="1"/>
</dbReference>
<dbReference type="Pfam" id="PF07992">
    <property type="entry name" value="Pyr_redox_2"/>
    <property type="match status" value="2"/>
</dbReference>
<dbReference type="InterPro" id="IPR050446">
    <property type="entry name" value="FAD-oxidoreductase/Apoptosis"/>
</dbReference>
<protein>
    <submittedName>
        <fullName evidence="13">Rieske domain-containing protein</fullName>
    </submittedName>
</protein>
<dbReference type="InterPro" id="IPR036188">
    <property type="entry name" value="FAD/NAD-bd_sf"/>
</dbReference>
<keyword evidence="3" id="KW-0001">2Fe-2S</keyword>
<keyword evidence="9" id="KW-1133">Transmembrane helix</keyword>
<evidence type="ECO:0000256" key="1">
    <source>
        <dbReference type="ARBA" id="ARBA00001974"/>
    </source>
</evidence>
<evidence type="ECO:0000256" key="3">
    <source>
        <dbReference type="ARBA" id="ARBA00022714"/>
    </source>
</evidence>
<evidence type="ECO:0000256" key="2">
    <source>
        <dbReference type="ARBA" id="ARBA00022630"/>
    </source>
</evidence>
<gene>
    <name evidence="11" type="ORF">ACOC_LOCUS444</name>
</gene>
<dbReference type="Proteomes" id="UP000267027">
    <property type="component" value="Unassembled WGS sequence"/>
</dbReference>
<dbReference type="STRING" id="334426.A0A158PDA3"/>
<proteinExistence type="predicted"/>
<organism evidence="13">
    <name type="scientific">Angiostrongylus costaricensis</name>
    <name type="common">Nematode worm</name>
    <dbReference type="NCBI Taxonomy" id="334426"/>
    <lineage>
        <taxon>Eukaryota</taxon>
        <taxon>Metazoa</taxon>
        <taxon>Ecdysozoa</taxon>
        <taxon>Nematoda</taxon>
        <taxon>Chromadorea</taxon>
        <taxon>Rhabditida</taxon>
        <taxon>Rhabditina</taxon>
        <taxon>Rhabditomorpha</taxon>
        <taxon>Strongyloidea</taxon>
        <taxon>Metastrongylidae</taxon>
        <taxon>Angiostrongylus</taxon>
    </lineage>
</organism>
<keyword evidence="12" id="KW-1185">Reference proteome</keyword>
<dbReference type="PANTHER" id="PTHR43557">
    <property type="entry name" value="APOPTOSIS-INDUCING FACTOR 1"/>
    <property type="match status" value="1"/>
</dbReference>
<dbReference type="OrthoDB" id="5840486at2759"/>
<dbReference type="GO" id="GO:0005737">
    <property type="term" value="C:cytoplasm"/>
    <property type="evidence" value="ECO:0007669"/>
    <property type="project" value="TreeGrafter"/>
</dbReference>
<feature type="transmembrane region" description="Helical" evidence="9">
    <location>
        <begin position="443"/>
        <end position="465"/>
    </location>
</feature>
<evidence type="ECO:0000256" key="4">
    <source>
        <dbReference type="ARBA" id="ARBA00022723"/>
    </source>
</evidence>
<evidence type="ECO:0000256" key="6">
    <source>
        <dbReference type="ARBA" id="ARBA00023002"/>
    </source>
</evidence>
<evidence type="ECO:0000256" key="9">
    <source>
        <dbReference type="SAM" id="Phobius"/>
    </source>
</evidence>
<dbReference type="InterPro" id="IPR017941">
    <property type="entry name" value="Rieske_2Fe-2S"/>
</dbReference>
<keyword evidence="6" id="KW-0560">Oxidoreductase</keyword>
<evidence type="ECO:0000259" key="10">
    <source>
        <dbReference type="PROSITE" id="PS51296"/>
    </source>
</evidence>
<dbReference type="InterPro" id="IPR036922">
    <property type="entry name" value="Rieske_2Fe-2S_sf"/>
</dbReference>
<reference evidence="11 12" key="2">
    <citation type="submission" date="2018-11" db="EMBL/GenBank/DDBJ databases">
        <authorList>
            <consortium name="Pathogen Informatics"/>
        </authorList>
    </citation>
    <scope>NUCLEOTIDE SEQUENCE [LARGE SCALE GENOMIC DNA]</scope>
    <source>
        <strain evidence="11 12">Costa Rica</strain>
    </source>
</reference>
<dbReference type="WBParaSite" id="ACOC_0000044301-mRNA-1">
    <property type="protein sequence ID" value="ACOC_0000044301-mRNA-1"/>
    <property type="gene ID" value="ACOC_0000044301"/>
</dbReference>
<reference evidence="13" key="1">
    <citation type="submission" date="2016-04" db="UniProtKB">
        <authorList>
            <consortium name="WormBaseParasite"/>
        </authorList>
    </citation>
    <scope>IDENTIFICATION</scope>
</reference>
<dbReference type="InterPro" id="IPR023753">
    <property type="entry name" value="FAD/NAD-binding_dom"/>
</dbReference>
<keyword evidence="2" id="KW-0285">Flavoprotein</keyword>
<evidence type="ECO:0000256" key="7">
    <source>
        <dbReference type="ARBA" id="ARBA00023004"/>
    </source>
</evidence>
<dbReference type="Gene3D" id="3.50.50.60">
    <property type="entry name" value="FAD/NAD(P)-binding domain"/>
    <property type="match status" value="3"/>
</dbReference>
<dbReference type="GO" id="GO:0016651">
    <property type="term" value="F:oxidoreductase activity, acting on NAD(P)H"/>
    <property type="evidence" value="ECO:0007669"/>
    <property type="project" value="TreeGrafter"/>
</dbReference>
<comment type="cofactor">
    <cofactor evidence="1">
        <name>FAD</name>
        <dbReference type="ChEBI" id="CHEBI:57692"/>
    </cofactor>
</comment>
<dbReference type="PROSITE" id="PS51296">
    <property type="entry name" value="RIESKE"/>
    <property type="match status" value="1"/>
</dbReference>
<dbReference type="EMBL" id="UYYA01000043">
    <property type="protein sequence ID" value="VDM52029.1"/>
    <property type="molecule type" value="Genomic_DNA"/>
</dbReference>
<evidence type="ECO:0000313" key="11">
    <source>
        <dbReference type="EMBL" id="VDM52029.1"/>
    </source>
</evidence>
<keyword evidence="9" id="KW-0812">Transmembrane</keyword>
<dbReference type="PANTHER" id="PTHR43557:SF2">
    <property type="entry name" value="RIESKE DOMAIN-CONTAINING PROTEIN-RELATED"/>
    <property type="match status" value="1"/>
</dbReference>
<evidence type="ECO:0000313" key="13">
    <source>
        <dbReference type="WBParaSite" id="ACOC_0000044301-mRNA-1"/>
    </source>
</evidence>
<dbReference type="GO" id="GO:0051537">
    <property type="term" value="F:2 iron, 2 sulfur cluster binding"/>
    <property type="evidence" value="ECO:0007669"/>
    <property type="project" value="UniProtKB-KW"/>
</dbReference>
<dbReference type="AlphaFoldDB" id="A0A158PDA3"/>
<dbReference type="OMA" id="EEHCMAR"/>
<name>A0A158PDA3_ANGCS</name>
<keyword evidence="8" id="KW-0411">Iron-sulfur</keyword>
<dbReference type="SUPFAM" id="SSF51905">
    <property type="entry name" value="FAD/NAD(P)-binding domain"/>
    <property type="match status" value="2"/>
</dbReference>
<evidence type="ECO:0000256" key="5">
    <source>
        <dbReference type="ARBA" id="ARBA00022827"/>
    </source>
</evidence>
<dbReference type="GO" id="GO:0046872">
    <property type="term" value="F:metal ion binding"/>
    <property type="evidence" value="ECO:0007669"/>
    <property type="project" value="UniProtKB-KW"/>
</dbReference>
<dbReference type="SUPFAM" id="SSF50022">
    <property type="entry name" value="ISP domain"/>
    <property type="match status" value="1"/>
</dbReference>
<keyword evidence="4" id="KW-0479">Metal-binding</keyword>
<sequence>MACAVAANFDTSPIVNEVLGKSAEVPPGTKKTFYVREKPILVINDNGSLYAVTGICTHYNSSLENGIYSKGRIRCPLHGACFNVRTGDIEDYPGFDSLFSYEVKDINGDLILNTTEKQLENTRRTRKPTVTAVSDDVPIIVVGGGVSAASFVEHARLNGCSTPITMITDDRLPPYDRVLLSKVIKNCAKNYGIKQIRDTVDFLQISQQRCGIDVDVAHRLVYLSSGESMKYSKLVLALGCAARELTIPGGNLRNVYTLRVVDEANAIAEASIGKHVVCIGGSFIGMEIASSLLLTAASVTVVCATEEPLPAFGPDIGRVIRHNVYGLFYYLILLLNLTKFNILIKSLKINICNICCHSGVEPPTEWLKNTSIEMDERGFIKVDRLFRTTADWVYAIGDVVSAPLPLWDIDSINIQHFQTAQTHGQLLGYSIVGRPFPHPVVPFFWTVLFFEFGVRFAGMFQIFLFRARNYDGSRLSLLSSSDKDG</sequence>
<keyword evidence="7" id="KW-0408">Iron</keyword>
<accession>A0A158PDA3</accession>
<feature type="domain" description="Rieske" evidence="10">
    <location>
        <begin position="17"/>
        <end position="112"/>
    </location>
</feature>
<dbReference type="PRINTS" id="PR00368">
    <property type="entry name" value="FADPNR"/>
</dbReference>
<dbReference type="Gene3D" id="2.102.10.10">
    <property type="entry name" value="Rieske [2Fe-2S] iron-sulphur domain"/>
    <property type="match status" value="1"/>
</dbReference>
<evidence type="ECO:0000313" key="12">
    <source>
        <dbReference type="Proteomes" id="UP000267027"/>
    </source>
</evidence>
<evidence type="ECO:0000256" key="8">
    <source>
        <dbReference type="ARBA" id="ARBA00023014"/>
    </source>
</evidence>